<organism evidence="2 3">
    <name type="scientific">Pseudonocardia sediminis</name>
    <dbReference type="NCBI Taxonomy" id="1397368"/>
    <lineage>
        <taxon>Bacteria</taxon>
        <taxon>Bacillati</taxon>
        <taxon>Actinomycetota</taxon>
        <taxon>Actinomycetes</taxon>
        <taxon>Pseudonocardiales</taxon>
        <taxon>Pseudonocardiaceae</taxon>
        <taxon>Pseudonocardia</taxon>
    </lineage>
</organism>
<dbReference type="GO" id="GO:0016491">
    <property type="term" value="F:oxidoreductase activity"/>
    <property type="evidence" value="ECO:0007669"/>
    <property type="project" value="InterPro"/>
</dbReference>
<evidence type="ECO:0000256" key="1">
    <source>
        <dbReference type="ARBA" id="ARBA00001962"/>
    </source>
</evidence>
<dbReference type="Gene3D" id="1.10.620.20">
    <property type="entry name" value="Ribonucleotide Reductase, subunit A"/>
    <property type="match status" value="1"/>
</dbReference>
<name>A0A4Q7V7D4_PSEST</name>
<comment type="cofactor">
    <cofactor evidence="1">
        <name>Fe cation</name>
        <dbReference type="ChEBI" id="CHEBI:24875"/>
    </cofactor>
</comment>
<gene>
    <name evidence="2" type="ORF">EV383_5603</name>
</gene>
<comment type="caution">
    <text evidence="2">The sequence shown here is derived from an EMBL/GenBank/DDBJ whole genome shotgun (WGS) entry which is preliminary data.</text>
</comment>
<dbReference type="Proteomes" id="UP000291591">
    <property type="component" value="Unassembled WGS sequence"/>
</dbReference>
<reference evidence="2 3" key="1">
    <citation type="submission" date="2019-02" db="EMBL/GenBank/DDBJ databases">
        <title>Sequencing the genomes of 1000 actinobacteria strains.</title>
        <authorList>
            <person name="Klenk H.-P."/>
        </authorList>
    </citation>
    <scope>NUCLEOTIDE SEQUENCE [LARGE SCALE GENOMIC DNA]</scope>
    <source>
        <strain evidence="2 3">DSM 45779</strain>
    </source>
</reference>
<dbReference type="InterPro" id="IPR009078">
    <property type="entry name" value="Ferritin-like_SF"/>
</dbReference>
<sequence>MITPRWTTLLMDDAGLRDMPELPPEAVFTHAEDVAASRPGPVELYRRWERQQWSAADVELGPDAEELATLPAPVRRAVLESITTFIVGEYTGLDILGPILVGSPDEEYSVFLGTQIADETRHTHLMLRLGEEVAGYDPDPHRMLAQAWRSAGPAHQDLALLEGQLVRELLERPRDYGRWLRAVVLFHFITEGILALVGQRALVRTLRRVDALPGIRTAYTAMCRDESRHVGFGTHALRVGMLEGHQDDIYEVLERAVPIAMEFDGRGERASAPFRAMCTDLVRKHLSSIGGDPVFADHLVTHAGSARVG</sequence>
<accession>A0A4Q7V7D4</accession>
<dbReference type="OrthoDB" id="5500270at2"/>
<dbReference type="InterPro" id="IPR000358">
    <property type="entry name" value="RNR_small_fam"/>
</dbReference>
<proteinExistence type="predicted"/>
<evidence type="ECO:0000313" key="3">
    <source>
        <dbReference type="Proteomes" id="UP000291591"/>
    </source>
</evidence>
<dbReference type="EMBL" id="SHKL01000001">
    <property type="protein sequence ID" value="RZT88659.1"/>
    <property type="molecule type" value="Genomic_DNA"/>
</dbReference>
<protein>
    <submittedName>
        <fullName evidence="2">Ribonucleotide reductase small subunit</fullName>
    </submittedName>
</protein>
<dbReference type="GO" id="GO:0009263">
    <property type="term" value="P:deoxyribonucleotide biosynthetic process"/>
    <property type="evidence" value="ECO:0007669"/>
    <property type="project" value="InterPro"/>
</dbReference>
<dbReference type="SUPFAM" id="SSF47240">
    <property type="entry name" value="Ferritin-like"/>
    <property type="match status" value="1"/>
</dbReference>
<dbReference type="InterPro" id="IPR012348">
    <property type="entry name" value="RNR-like"/>
</dbReference>
<keyword evidence="3" id="KW-1185">Reference proteome</keyword>
<evidence type="ECO:0000313" key="2">
    <source>
        <dbReference type="EMBL" id="RZT88659.1"/>
    </source>
</evidence>
<dbReference type="RefSeq" id="WP_130292634.1">
    <property type="nucleotide sequence ID" value="NZ_SHKL01000001.1"/>
</dbReference>
<dbReference type="Pfam" id="PF00268">
    <property type="entry name" value="Ribonuc_red_sm"/>
    <property type="match status" value="1"/>
</dbReference>
<dbReference type="AlphaFoldDB" id="A0A4Q7V7D4"/>